<organism evidence="2 3">
    <name type="scientific">Komagataella pastoris</name>
    <name type="common">Yeast</name>
    <name type="synonym">Pichia pastoris</name>
    <dbReference type="NCBI Taxonomy" id="4922"/>
    <lineage>
        <taxon>Eukaryota</taxon>
        <taxon>Fungi</taxon>
        <taxon>Dikarya</taxon>
        <taxon>Ascomycota</taxon>
        <taxon>Saccharomycotina</taxon>
        <taxon>Pichiomycetes</taxon>
        <taxon>Pichiales</taxon>
        <taxon>Pichiaceae</taxon>
        <taxon>Komagataella</taxon>
    </lineage>
</organism>
<protein>
    <submittedName>
        <fullName evidence="2">BA75_02323T0</fullName>
    </submittedName>
</protein>
<dbReference type="PANTHER" id="PTHR16291">
    <property type="entry name" value="NUCLEAR CAP-BINDING PROTEIN SUBUNIT 3"/>
    <property type="match status" value="1"/>
</dbReference>
<reference evidence="2 3" key="1">
    <citation type="submission" date="2016-02" db="EMBL/GenBank/DDBJ databases">
        <title>Comparative genomic and transcriptomic foundation for Pichia pastoris.</title>
        <authorList>
            <person name="Love K.R."/>
            <person name="Shah K.A."/>
            <person name="Whittaker C.A."/>
            <person name="Wu J."/>
            <person name="Bartlett M.C."/>
            <person name="Ma D."/>
            <person name="Leeson R.L."/>
            <person name="Priest M."/>
            <person name="Young S.K."/>
            <person name="Love J.C."/>
        </authorList>
    </citation>
    <scope>NUCLEOTIDE SEQUENCE [LARGE SCALE GENOMIC DNA]</scope>
    <source>
        <strain evidence="2 3">ATCC 28485</strain>
    </source>
</reference>
<dbReference type="Proteomes" id="UP000094565">
    <property type="component" value="Chromosome 2"/>
</dbReference>
<dbReference type="InterPro" id="IPR019416">
    <property type="entry name" value="NCBP3"/>
</dbReference>
<name>A0A1B2JDA5_PICPA</name>
<keyword evidence="3" id="KW-1185">Reference proteome</keyword>
<dbReference type="Pfam" id="PF10309">
    <property type="entry name" value="NCBP3"/>
    <property type="match status" value="1"/>
</dbReference>
<evidence type="ECO:0000313" key="3">
    <source>
        <dbReference type="Proteomes" id="UP000094565"/>
    </source>
</evidence>
<proteinExistence type="predicted"/>
<dbReference type="OrthoDB" id="422106at2759"/>
<evidence type="ECO:0000313" key="2">
    <source>
        <dbReference type="EMBL" id="ANZ76026.1"/>
    </source>
</evidence>
<dbReference type="GO" id="GO:0003729">
    <property type="term" value="F:mRNA binding"/>
    <property type="evidence" value="ECO:0007669"/>
    <property type="project" value="InterPro"/>
</dbReference>
<dbReference type="AlphaFoldDB" id="A0A1B2JDA5"/>
<sequence length="242" mass="28224">MDFTGDKSPKVEQRPNAVFIRGVGQLSTSDIKHYLDAHLKEGYTFSTRHLFEDFKYRLQWVNDESVVINFPSNEGALKALRLLSTQDLPLHEERVALPYQHKSKDDGRDTGDDQVVLYIRQARTDDKKEFNAKEKSRYYLLHGEPEFSSRAKKGAYRERNSAVPKPIRTTEDLITGELVTGRDQEIRRSDANMLFRRLGSSKAVKIRNEKDLFPQYTKRSQIVPDDEEDLFPQYLRDRSPKR</sequence>
<gene>
    <name evidence="2" type="ORF">ATY40_BA7502323</name>
</gene>
<dbReference type="GO" id="GO:0005634">
    <property type="term" value="C:nucleus"/>
    <property type="evidence" value="ECO:0007669"/>
    <property type="project" value="TreeGrafter"/>
</dbReference>
<evidence type="ECO:0000256" key="1">
    <source>
        <dbReference type="SAM" id="MobiDB-lite"/>
    </source>
</evidence>
<dbReference type="EMBL" id="CP014585">
    <property type="protein sequence ID" value="ANZ76026.1"/>
    <property type="molecule type" value="Genomic_DNA"/>
</dbReference>
<accession>A0A1B2JDA5</accession>
<dbReference type="PANTHER" id="PTHR16291:SF0">
    <property type="entry name" value="NUCLEAR CAP-BINDING PROTEIN SUBUNIT 3"/>
    <property type="match status" value="1"/>
</dbReference>
<dbReference type="GO" id="GO:0000340">
    <property type="term" value="F:RNA 7-methylguanosine cap binding"/>
    <property type="evidence" value="ECO:0007669"/>
    <property type="project" value="InterPro"/>
</dbReference>
<feature type="region of interest" description="Disordered" evidence="1">
    <location>
        <begin position="217"/>
        <end position="242"/>
    </location>
</feature>